<dbReference type="PANTHER" id="PTHR24198:SF165">
    <property type="entry name" value="ANKYRIN REPEAT-CONTAINING PROTEIN-RELATED"/>
    <property type="match status" value="1"/>
</dbReference>
<dbReference type="Pfam" id="PF00023">
    <property type="entry name" value="Ank"/>
    <property type="match status" value="1"/>
</dbReference>
<dbReference type="EMBL" id="JAPFFF010000033">
    <property type="protein sequence ID" value="KAK8844310.1"/>
    <property type="molecule type" value="Genomic_DNA"/>
</dbReference>
<evidence type="ECO:0000313" key="6">
    <source>
        <dbReference type="Proteomes" id="UP001470230"/>
    </source>
</evidence>
<dbReference type="InterPro" id="IPR036770">
    <property type="entry name" value="Ankyrin_rpt-contain_sf"/>
</dbReference>
<evidence type="ECO:0000256" key="2">
    <source>
        <dbReference type="ARBA" id="ARBA00023043"/>
    </source>
</evidence>
<evidence type="ECO:0000256" key="3">
    <source>
        <dbReference type="PROSITE-ProRule" id="PRU00023"/>
    </source>
</evidence>
<protein>
    <recommendedName>
        <fullName evidence="7">Ankyrin</fullName>
    </recommendedName>
</protein>
<organism evidence="5 6">
    <name type="scientific">Tritrichomonas musculus</name>
    <dbReference type="NCBI Taxonomy" id="1915356"/>
    <lineage>
        <taxon>Eukaryota</taxon>
        <taxon>Metamonada</taxon>
        <taxon>Parabasalia</taxon>
        <taxon>Tritrichomonadida</taxon>
        <taxon>Tritrichomonadidae</taxon>
        <taxon>Tritrichomonas</taxon>
    </lineage>
</organism>
<dbReference type="SUPFAM" id="SSF48403">
    <property type="entry name" value="Ankyrin repeat"/>
    <property type="match status" value="3"/>
</dbReference>
<dbReference type="SMART" id="SM00248">
    <property type="entry name" value="ANK"/>
    <property type="match status" value="12"/>
</dbReference>
<name>A0ABR2HE27_9EUKA</name>
<reference evidence="5 6" key="1">
    <citation type="submission" date="2024-04" db="EMBL/GenBank/DDBJ databases">
        <title>Tritrichomonas musculus Genome.</title>
        <authorList>
            <person name="Alves-Ferreira E."/>
            <person name="Grigg M."/>
            <person name="Lorenzi H."/>
            <person name="Galac M."/>
        </authorList>
    </citation>
    <scope>NUCLEOTIDE SEQUENCE [LARGE SCALE GENOMIC DNA]</scope>
    <source>
        <strain evidence="5 6">EAF2021</strain>
    </source>
</reference>
<accession>A0ABR2HE27</accession>
<dbReference type="PANTHER" id="PTHR24198">
    <property type="entry name" value="ANKYRIN REPEAT AND PROTEIN KINASE DOMAIN-CONTAINING PROTEIN"/>
    <property type="match status" value="1"/>
</dbReference>
<keyword evidence="1" id="KW-0677">Repeat</keyword>
<evidence type="ECO:0008006" key="7">
    <source>
        <dbReference type="Google" id="ProtNLM"/>
    </source>
</evidence>
<comment type="caution">
    <text evidence="5">The sequence shown here is derived from an EMBL/GenBank/DDBJ whole genome shotgun (WGS) entry which is preliminary data.</text>
</comment>
<keyword evidence="6" id="KW-1185">Reference proteome</keyword>
<dbReference type="Pfam" id="PF12796">
    <property type="entry name" value="Ank_2"/>
    <property type="match status" value="4"/>
</dbReference>
<dbReference type="Proteomes" id="UP001470230">
    <property type="component" value="Unassembled WGS sequence"/>
</dbReference>
<gene>
    <name evidence="5" type="ORF">M9Y10_024523</name>
</gene>
<evidence type="ECO:0000256" key="4">
    <source>
        <dbReference type="SAM" id="Coils"/>
    </source>
</evidence>
<dbReference type="PROSITE" id="PS50297">
    <property type="entry name" value="ANK_REP_REGION"/>
    <property type="match status" value="2"/>
</dbReference>
<sequence length="1005" mass="116651">MKKSKKVLQKISPRKGFTIDIKDQLEEDQDDSDKILIQLSSTSIEIHYYQLCKYSSLIREEYLKRDVQMQLSSILQNLHEHYKITDENIIIFFRIIKEERVDITNDRYYDLFILSKKFKVHLLQKILERYSKENMKDVNFIIISIYNSDQHPEEENIYSGDFKSEMEEILSDQIEVCFQNELFERLSVSTISRIIDKSFTKRKIDTNLLYQFISKSIDEKFILFSYLNIENLSKENFENLYENYMKRKGSESEKIFQYLPINFEYIHRLMENQKFIDDKNQLQIENDKLKEENKKIKQLQLEIAKLTEENKQINQLQLQIEDLKDENEQMKKQIKEYAQKGKIIPHRFVKKQRNIQSTNPVVKKDETNEKEKENEINIELMKAILLNYEKQIQSQNTGKTLLHLGCESQNIQVIKYILSLKKVDVNAKYKEGNSLKSALFIAIEKNNIEIVKLLLEQPKIDVNSISVENTSDYNGQRKTDEKALLHVAIEKEYVDIVQLLLDHQNIDVNIMCKSTVENKGANSSTSTIIQKSALHLAIEKNSFKIVQLLLDHPKIDIKCKYSYTSSSFSSSSSSSSSYYPYSQQKVFTESKREENKTVLDIAIGVQNTQIIEYLLGYQEVDVNDMRASSSKTTYSNTEYGDIDESSTTRKQTPLHLAIKRRNAKIVQLLLSTIDIDVNCALIDEEIKKINRNPSVSYNHKLDEKTVLQLAIENANIDVIQLLLSHENIDVNLKSRYTLESKTEQAEINYTYGSNNTSENPPIFFAVEQRREDIVKLFIEHSNFDVNSIFKSNSSSFNQNESFSSSSASKTEKSPIYLAVENKNVEIIKALISDPDIDVNIEYKNERSSSTKNNNQANYDTIQIDKKSAIYLAIEHDNIEIVKLLLQQKNIDLNLICENDKKEMKTPLYLAVEDKKIEIIKLLLENPNIDVNIQSGTKGDNGKCENKLLTHSTPLHLAIKKHNTEIIKLLLKNSKININEKDENGQKPIDLMQDTDILSILSISNS</sequence>
<feature type="coiled-coil region" evidence="4">
    <location>
        <begin position="272"/>
        <end position="340"/>
    </location>
</feature>
<feature type="repeat" description="ANK" evidence="3">
    <location>
        <begin position="949"/>
        <end position="973"/>
    </location>
</feature>
<dbReference type="Gene3D" id="1.25.40.20">
    <property type="entry name" value="Ankyrin repeat-containing domain"/>
    <property type="match status" value="5"/>
</dbReference>
<feature type="repeat" description="ANK" evidence="3">
    <location>
        <begin position="649"/>
        <end position="671"/>
    </location>
</feature>
<evidence type="ECO:0000313" key="5">
    <source>
        <dbReference type="EMBL" id="KAK8844310.1"/>
    </source>
</evidence>
<evidence type="ECO:0000256" key="1">
    <source>
        <dbReference type="ARBA" id="ARBA00022737"/>
    </source>
</evidence>
<dbReference type="PROSITE" id="PS50088">
    <property type="entry name" value="ANK_REPEAT"/>
    <property type="match status" value="2"/>
</dbReference>
<proteinExistence type="predicted"/>
<keyword evidence="4" id="KW-0175">Coiled coil</keyword>
<keyword evidence="2 3" id="KW-0040">ANK repeat</keyword>
<dbReference type="InterPro" id="IPR002110">
    <property type="entry name" value="Ankyrin_rpt"/>
</dbReference>